<accession>A0A866D232</accession>
<evidence type="ECO:0000313" key="2">
    <source>
        <dbReference type="Proteomes" id="UP000663020"/>
    </source>
</evidence>
<keyword evidence="2" id="KW-1185">Reference proteome</keyword>
<reference evidence="1 2" key="1">
    <citation type="journal article" date="2020" name="bioRxiv">
        <title>Dynamics of infection in a novel group of promiscuous phages and hosts of multiple bacterial genera retrieved from river communities.</title>
        <authorList>
            <person name="Cazares D."/>
            <person name="Cazares A."/>
            <person name="Figueroa W."/>
            <person name="Guarneros G."/>
            <person name="Edwards R.A."/>
            <person name="Vinuesa P."/>
        </authorList>
    </citation>
    <scope>NUCLEOTIDE SEQUENCE [LARGE SCALE GENOMIC DNA]</scope>
</reference>
<name>A0A866D232_9CAUD</name>
<dbReference type="EMBL" id="MT682390">
    <property type="protein sequence ID" value="QOC54386.1"/>
    <property type="molecule type" value="Genomic_DNA"/>
</dbReference>
<sequence>MRLYYKPEHDEEGFPVGPYHWAVLPDGRMYAFRYNKPPCLDVRERIADAIRTSSVPPLGSSPELAARRYFAMGDEWPALPDADEEDANAP</sequence>
<evidence type="ECO:0000313" key="1">
    <source>
        <dbReference type="EMBL" id="QOC54386.1"/>
    </source>
</evidence>
<proteinExistence type="predicted"/>
<gene>
    <name evidence="1" type="ORF">Atoyac15_22</name>
</gene>
<organism evidence="1 2">
    <name type="scientific">Aeromonas phage Atoyac15</name>
    <dbReference type="NCBI Taxonomy" id="2767551"/>
    <lineage>
        <taxon>Viruses</taxon>
        <taxon>Duplodnaviria</taxon>
        <taxon>Heunggongvirae</taxon>
        <taxon>Uroviricota</taxon>
        <taxon>Caudoviricetes</taxon>
        <taxon>Autographivirales</taxon>
        <taxon>Autonotataviridae</taxon>
        <taxon>Melnykvirinae</taxon>
        <taxon>Atoyacvirus</taxon>
        <taxon>Atoyacvirus atoyac15</taxon>
    </lineage>
</organism>
<dbReference type="Proteomes" id="UP000663020">
    <property type="component" value="Segment"/>
</dbReference>
<protein>
    <submittedName>
        <fullName evidence="1">Uncharacterized protein</fullName>
    </submittedName>
</protein>